<dbReference type="Gene3D" id="2.170.130.10">
    <property type="entry name" value="TonB-dependent receptor, plug domain"/>
    <property type="match status" value="1"/>
</dbReference>
<dbReference type="RefSeq" id="WP_164610848.1">
    <property type="nucleotide sequence ID" value="NZ_JAAIKE010000002.1"/>
</dbReference>
<accession>A0A6B3RT95</accession>
<dbReference type="InterPro" id="IPR036942">
    <property type="entry name" value="Beta-barrel_TonB_sf"/>
</dbReference>
<dbReference type="InterPro" id="IPR012910">
    <property type="entry name" value="Plug_dom"/>
</dbReference>
<dbReference type="GO" id="GO:0015889">
    <property type="term" value="P:cobalamin transport"/>
    <property type="evidence" value="ECO:0007669"/>
    <property type="project" value="TreeGrafter"/>
</dbReference>
<dbReference type="Proteomes" id="UP000481421">
    <property type="component" value="Unassembled WGS sequence"/>
</dbReference>
<evidence type="ECO:0000256" key="3">
    <source>
        <dbReference type="ARBA" id="ARBA00022452"/>
    </source>
</evidence>
<evidence type="ECO:0000256" key="11">
    <source>
        <dbReference type="PROSITE-ProRule" id="PRU10143"/>
    </source>
</evidence>
<evidence type="ECO:0000256" key="9">
    <source>
        <dbReference type="ARBA" id="ARBA00023237"/>
    </source>
</evidence>
<evidence type="ECO:0000256" key="1">
    <source>
        <dbReference type="ARBA" id="ARBA00004571"/>
    </source>
</evidence>
<evidence type="ECO:0000256" key="13">
    <source>
        <dbReference type="SAM" id="SignalP"/>
    </source>
</evidence>
<reference evidence="16 17" key="1">
    <citation type="submission" date="2020-02" db="EMBL/GenBank/DDBJ databases">
        <title>Rhodobacter algicola sp. nov., isolated from microalga culture.</title>
        <authorList>
            <person name="Park C.-Y."/>
        </authorList>
    </citation>
    <scope>NUCLEOTIDE SEQUENCE [LARGE SCALE GENOMIC DNA]</scope>
    <source>
        <strain evidence="16 17">ETT8</strain>
    </source>
</reference>
<dbReference type="PROSITE" id="PS00430">
    <property type="entry name" value="TONB_DEPENDENT_REC_1"/>
    <property type="match status" value="1"/>
</dbReference>
<dbReference type="InterPro" id="IPR039426">
    <property type="entry name" value="TonB-dep_rcpt-like"/>
</dbReference>
<evidence type="ECO:0000256" key="7">
    <source>
        <dbReference type="ARBA" id="ARBA00023077"/>
    </source>
</evidence>
<dbReference type="PROSITE" id="PS52016">
    <property type="entry name" value="TONB_DEPENDENT_REC_3"/>
    <property type="match status" value="1"/>
</dbReference>
<dbReference type="EMBL" id="JAAIKE010000002">
    <property type="protein sequence ID" value="NEX46299.1"/>
    <property type="molecule type" value="Genomic_DNA"/>
</dbReference>
<evidence type="ECO:0000256" key="5">
    <source>
        <dbReference type="ARBA" id="ARBA00022729"/>
    </source>
</evidence>
<evidence type="ECO:0000313" key="17">
    <source>
        <dbReference type="Proteomes" id="UP000481421"/>
    </source>
</evidence>
<dbReference type="Gene3D" id="2.40.170.20">
    <property type="entry name" value="TonB-dependent receptor, beta-barrel domain"/>
    <property type="match status" value="1"/>
</dbReference>
<dbReference type="Pfam" id="PF00593">
    <property type="entry name" value="TonB_dep_Rec_b-barrel"/>
    <property type="match status" value="1"/>
</dbReference>
<feature type="chain" id="PRO_5025480698" evidence="13">
    <location>
        <begin position="25"/>
        <end position="615"/>
    </location>
</feature>
<keyword evidence="6" id="KW-0406">Ion transport</keyword>
<evidence type="ECO:0000256" key="12">
    <source>
        <dbReference type="RuleBase" id="RU003357"/>
    </source>
</evidence>
<comment type="similarity">
    <text evidence="10 12">Belongs to the TonB-dependent receptor family.</text>
</comment>
<protein>
    <submittedName>
        <fullName evidence="16">TonB-dependent receptor</fullName>
    </submittedName>
</protein>
<comment type="caution">
    <text evidence="16">The sequence shown here is derived from an EMBL/GenBank/DDBJ whole genome shotgun (WGS) entry which is preliminary data.</text>
</comment>
<evidence type="ECO:0000256" key="4">
    <source>
        <dbReference type="ARBA" id="ARBA00022692"/>
    </source>
</evidence>
<evidence type="ECO:0000256" key="2">
    <source>
        <dbReference type="ARBA" id="ARBA00022448"/>
    </source>
</evidence>
<evidence type="ECO:0000256" key="10">
    <source>
        <dbReference type="PROSITE-ProRule" id="PRU01360"/>
    </source>
</evidence>
<dbReference type="InterPro" id="IPR010916">
    <property type="entry name" value="TonB_box_CS"/>
</dbReference>
<dbReference type="PANTHER" id="PTHR30069:SF53">
    <property type="entry name" value="COLICIN I RECEPTOR-RELATED"/>
    <property type="match status" value="1"/>
</dbReference>
<comment type="subcellular location">
    <subcellularLocation>
        <location evidence="1 10">Cell outer membrane</location>
        <topology evidence="1 10">Multi-pass membrane protein</topology>
    </subcellularLocation>
</comment>
<evidence type="ECO:0000256" key="6">
    <source>
        <dbReference type="ARBA" id="ARBA00023065"/>
    </source>
</evidence>
<feature type="short sequence motif" description="TonB box" evidence="11">
    <location>
        <begin position="34"/>
        <end position="40"/>
    </location>
</feature>
<feature type="domain" description="TonB-dependent receptor-like beta-barrel" evidence="14">
    <location>
        <begin position="190"/>
        <end position="589"/>
    </location>
</feature>
<keyword evidence="2 10" id="KW-0813">Transport</keyword>
<keyword evidence="16" id="KW-0675">Receptor</keyword>
<keyword evidence="8 10" id="KW-0472">Membrane</keyword>
<keyword evidence="7 11" id="KW-0798">TonB box</keyword>
<dbReference type="SUPFAM" id="SSF56935">
    <property type="entry name" value="Porins"/>
    <property type="match status" value="1"/>
</dbReference>
<evidence type="ECO:0000259" key="15">
    <source>
        <dbReference type="Pfam" id="PF07715"/>
    </source>
</evidence>
<proteinExistence type="inferred from homology"/>
<feature type="signal peptide" evidence="13">
    <location>
        <begin position="1"/>
        <end position="24"/>
    </location>
</feature>
<dbReference type="AlphaFoldDB" id="A0A6B3RT95"/>
<dbReference type="InterPro" id="IPR000531">
    <property type="entry name" value="Beta-barrel_TonB"/>
</dbReference>
<dbReference type="GO" id="GO:0006811">
    <property type="term" value="P:monoatomic ion transport"/>
    <property type="evidence" value="ECO:0007669"/>
    <property type="project" value="UniProtKB-KW"/>
</dbReference>
<dbReference type="Pfam" id="PF07715">
    <property type="entry name" value="Plug"/>
    <property type="match status" value="1"/>
</dbReference>
<dbReference type="PANTHER" id="PTHR30069">
    <property type="entry name" value="TONB-DEPENDENT OUTER MEMBRANE RECEPTOR"/>
    <property type="match status" value="1"/>
</dbReference>
<evidence type="ECO:0000313" key="16">
    <source>
        <dbReference type="EMBL" id="NEX46299.1"/>
    </source>
</evidence>
<evidence type="ECO:0000256" key="8">
    <source>
        <dbReference type="ARBA" id="ARBA00023136"/>
    </source>
</evidence>
<sequence length="615" mass="65642">MHGISRLALLSALAASAAAAPALAQGSDDIALDTITVIASSEPVPLGRTGATVNVVSADELQQAGNQSAAVLLSRLPGVSMSRNGGLGTSTALRLRGLSGPYIGVRIDGIDVADPSGTQCAYDFGSTTSGGLSRIEVLRGSQSALFGSEAIGGVVDITTFRATEEGTEARVALEAGSNASFGGTASVGVKTDRAELAFSLSRSVTDGISAYAYGTEDDAFRATTLSFYGSYAATDALTIGLNGFARDSFTEFDSQYRDTAETENGKLRGIRAFATLDVVGTQHELSFARTTTERDYPLGWVQLYTGEREQLAYKGRWQANDMASLNWGLDHTEESFGAGSDRGKSRTTSALAELLYAPNDALDLSLALRRDEHSEFGGQTSGRAALAYRPTGDWVIRAVAGTGFRAPSLYELYGPFGTRTLKPEESRSFELGAEYLLPNGGSVQATLFDTRIEDKIDFVGSRYNQTSGTTRTRGLELIGRAPIANGWEVFGNYTFTDATLVSRTGVKSDAIRVPRHDLVLGVEGRLADGWSGMVTVQHVAGIKDDYYDTSIPPFGATRRLALKDYTIANLSVNYDINDKTSAYLRVENLFDTKYQTVKDYGQPGRSVFVGLAAKF</sequence>
<dbReference type="InterPro" id="IPR037066">
    <property type="entry name" value="Plug_dom_sf"/>
</dbReference>
<keyword evidence="17" id="KW-1185">Reference proteome</keyword>
<keyword evidence="3 10" id="KW-1134">Transmembrane beta strand</keyword>
<keyword evidence="4 10" id="KW-0812">Transmembrane</keyword>
<dbReference type="CDD" id="cd01347">
    <property type="entry name" value="ligand_gated_channel"/>
    <property type="match status" value="1"/>
</dbReference>
<keyword evidence="9 10" id="KW-0998">Cell outer membrane</keyword>
<evidence type="ECO:0000259" key="14">
    <source>
        <dbReference type="Pfam" id="PF00593"/>
    </source>
</evidence>
<name>A0A6B3RT95_9RHOB</name>
<feature type="domain" description="TonB-dependent receptor plug" evidence="15">
    <location>
        <begin position="48"/>
        <end position="154"/>
    </location>
</feature>
<organism evidence="16 17">
    <name type="scientific">Pseudotabrizicola algicola</name>
    <dbReference type="NCBI Taxonomy" id="2709381"/>
    <lineage>
        <taxon>Bacteria</taxon>
        <taxon>Pseudomonadati</taxon>
        <taxon>Pseudomonadota</taxon>
        <taxon>Alphaproteobacteria</taxon>
        <taxon>Rhodobacterales</taxon>
        <taxon>Paracoccaceae</taxon>
        <taxon>Pseudotabrizicola</taxon>
    </lineage>
</organism>
<keyword evidence="5 13" id="KW-0732">Signal</keyword>
<dbReference type="GO" id="GO:0009279">
    <property type="term" value="C:cell outer membrane"/>
    <property type="evidence" value="ECO:0007669"/>
    <property type="project" value="UniProtKB-SubCell"/>
</dbReference>
<gene>
    <name evidence="16" type="ORF">G3572_08780</name>
</gene>